<reference evidence="1" key="1">
    <citation type="submission" date="2022-11" db="EMBL/GenBank/DDBJ databases">
        <authorList>
            <person name="Petersen C."/>
        </authorList>
    </citation>
    <scope>NUCLEOTIDE SEQUENCE</scope>
    <source>
        <strain evidence="1">IBT 30069</strain>
    </source>
</reference>
<keyword evidence="2" id="KW-1185">Reference proteome</keyword>
<accession>A0A9W9ET03</accession>
<comment type="caution">
    <text evidence="1">The sequence shown here is derived from an EMBL/GenBank/DDBJ whole genome shotgun (WGS) entry which is preliminary data.</text>
</comment>
<evidence type="ECO:0000313" key="1">
    <source>
        <dbReference type="EMBL" id="KAJ5087334.1"/>
    </source>
</evidence>
<reference evidence="1" key="2">
    <citation type="journal article" date="2023" name="IMA Fungus">
        <title>Comparative genomic study of the Penicillium genus elucidates a diverse pangenome and 15 lateral gene transfer events.</title>
        <authorList>
            <person name="Petersen C."/>
            <person name="Sorensen T."/>
            <person name="Nielsen M.R."/>
            <person name="Sondergaard T.E."/>
            <person name="Sorensen J.L."/>
            <person name="Fitzpatrick D.A."/>
            <person name="Frisvad J.C."/>
            <person name="Nielsen K.L."/>
        </authorList>
    </citation>
    <scope>NUCLEOTIDE SEQUENCE</scope>
    <source>
        <strain evidence="1">IBT 30069</strain>
    </source>
</reference>
<dbReference type="Proteomes" id="UP001149165">
    <property type="component" value="Unassembled WGS sequence"/>
</dbReference>
<gene>
    <name evidence="1" type="ORF">N7456_010950</name>
</gene>
<evidence type="ECO:0000313" key="2">
    <source>
        <dbReference type="Proteomes" id="UP001149165"/>
    </source>
</evidence>
<dbReference type="AlphaFoldDB" id="A0A9W9ET03"/>
<dbReference type="OrthoDB" id="4360259at2759"/>
<dbReference type="EMBL" id="JAPQKH010000007">
    <property type="protein sequence ID" value="KAJ5087334.1"/>
    <property type="molecule type" value="Genomic_DNA"/>
</dbReference>
<proteinExistence type="predicted"/>
<organism evidence="1 2">
    <name type="scientific">Penicillium angulare</name>
    <dbReference type="NCBI Taxonomy" id="116970"/>
    <lineage>
        <taxon>Eukaryota</taxon>
        <taxon>Fungi</taxon>
        <taxon>Dikarya</taxon>
        <taxon>Ascomycota</taxon>
        <taxon>Pezizomycotina</taxon>
        <taxon>Eurotiomycetes</taxon>
        <taxon>Eurotiomycetidae</taxon>
        <taxon>Eurotiales</taxon>
        <taxon>Aspergillaceae</taxon>
        <taxon>Penicillium</taxon>
    </lineage>
</organism>
<protein>
    <submittedName>
        <fullName evidence="1">Uncharacterized protein</fullName>
    </submittedName>
</protein>
<name>A0A9W9ET03_9EURO</name>
<sequence length="244" mass="28104">MDAQGIIDEFDDEDDFGNQDEGASTSEELLLRGTEIHNWLVNRMAPSCPVRRPGLLRLTLRRIRQISSICWQVPVDEDDERFVISGMMVGYIRDGPRTDWYVHFRGRPAGHVMIVNLPGIICIENIRRIEDSPEPYISETIYALYRESPRPRSALRHIVYCAIFDANTYAFVAGFGNGVHRWRVDSPFFHRALGTRLGRIAGYIVLVAFPRATHTIQEIHLERNFAIHANYIRFEIAPIQQNSH</sequence>